<evidence type="ECO:0000313" key="2">
    <source>
        <dbReference type="EMBL" id="QEM99612.1"/>
    </source>
</evidence>
<protein>
    <submittedName>
        <fullName evidence="2">Uncharacterized protein</fullName>
    </submittedName>
</protein>
<accession>A0A5C1PV91</accession>
<dbReference type="Proteomes" id="UP001549111">
    <property type="component" value="Unassembled WGS sequence"/>
</dbReference>
<sequence length="61" mass="7009">MRLPLLLPAGIKAGTIEVGVHWDQVGLAWAERLIHYQIKSKPDTPSDFELARLAWRQDWVD</sequence>
<dbReference type="KEGG" id="snn:EWH46_01675"/>
<evidence type="ECO:0000313" key="3">
    <source>
        <dbReference type="Proteomes" id="UP000323522"/>
    </source>
</evidence>
<gene>
    <name evidence="1" type="ORF">ABIC99_001757</name>
    <name evidence="2" type="ORF">EWH46_01675</name>
</gene>
<dbReference type="AlphaFoldDB" id="A0A5C1PV91"/>
<name>A0A5C1PV91_9BURK</name>
<dbReference type="EMBL" id="CP035708">
    <property type="protein sequence ID" value="QEM99612.1"/>
    <property type="molecule type" value="Genomic_DNA"/>
</dbReference>
<reference evidence="1 4" key="2">
    <citation type="submission" date="2024-06" db="EMBL/GenBank/DDBJ databases">
        <title>Genomic Encyclopedia of Type Strains, Phase IV (KMG-IV): sequencing the most valuable type-strain genomes for metagenomic binning, comparative biology and taxonomic classification.</title>
        <authorList>
            <person name="Goeker M."/>
        </authorList>
    </citation>
    <scope>NUCLEOTIDE SEQUENCE [LARGE SCALE GENOMIC DNA]</scope>
    <source>
        <strain evidence="1 4">D-501</strain>
    </source>
</reference>
<evidence type="ECO:0000313" key="1">
    <source>
        <dbReference type="EMBL" id="MET3603944.1"/>
    </source>
</evidence>
<proteinExistence type="predicted"/>
<evidence type="ECO:0000313" key="4">
    <source>
        <dbReference type="Proteomes" id="UP001549111"/>
    </source>
</evidence>
<keyword evidence="4" id="KW-1185">Reference proteome</keyword>
<dbReference type="EMBL" id="JBEPLS010000005">
    <property type="protein sequence ID" value="MET3603944.1"/>
    <property type="molecule type" value="Genomic_DNA"/>
</dbReference>
<dbReference type="RefSeq" id="WP_149502378.1">
    <property type="nucleotide sequence ID" value="NZ_CP035708.1"/>
</dbReference>
<reference evidence="2 3" key="1">
    <citation type="submission" date="2019-02" db="EMBL/GenBank/DDBJ databases">
        <title>Complete Genome Sequence and Methylome Analysis of Sphaerotilus natans subsp. sulfidivorans D-507.</title>
        <authorList>
            <person name="Fomenkov A."/>
            <person name="Gridneva E."/>
            <person name="Smolyakov D."/>
            <person name="Dubinina G."/>
            <person name="Vincze T."/>
            <person name="Grabovich M."/>
            <person name="Roberts R.J."/>
        </authorList>
    </citation>
    <scope>NUCLEOTIDE SEQUENCE [LARGE SCALE GENOMIC DNA]</scope>
    <source>
        <strain evidence="2 3">D-507</strain>
    </source>
</reference>
<dbReference type="Proteomes" id="UP000323522">
    <property type="component" value="Chromosome"/>
</dbReference>
<organism evidence="2 3">
    <name type="scientific">Sphaerotilus sulfidivorans</name>
    <dbReference type="NCBI Taxonomy" id="639200"/>
    <lineage>
        <taxon>Bacteria</taxon>
        <taxon>Pseudomonadati</taxon>
        <taxon>Pseudomonadota</taxon>
        <taxon>Betaproteobacteria</taxon>
        <taxon>Burkholderiales</taxon>
        <taxon>Sphaerotilaceae</taxon>
        <taxon>Sphaerotilus</taxon>
    </lineage>
</organism>